<dbReference type="InterPro" id="IPR002213">
    <property type="entry name" value="UDP_glucos_trans"/>
</dbReference>
<dbReference type="PANTHER" id="PTHR48043">
    <property type="entry name" value="EG:EG0003.4 PROTEIN-RELATED"/>
    <property type="match status" value="1"/>
</dbReference>
<name>A0AAU8FGU0_9BACT</name>
<dbReference type="Pfam" id="PF00201">
    <property type="entry name" value="UDPGT"/>
    <property type="match status" value="1"/>
</dbReference>
<keyword evidence="2" id="KW-0808">Transferase</keyword>
<dbReference type="GO" id="GO:0008194">
    <property type="term" value="F:UDP-glycosyltransferase activity"/>
    <property type="evidence" value="ECO:0007669"/>
    <property type="project" value="InterPro"/>
</dbReference>
<sequence>MPKYAFIVPPLTGHINPTLSVGAELLALGHEVAWISLDEQLQTKLPAGGQLLPIRYDQDDSEKQANAEYLDIITKKNVYGIESIKFLYEEVLVPLNRYMFDGIMQILRSWQPDVVINDHQVFAGGMAAHLLGIPYATSVTAPAAVKMMEDLPKIHEWEVKQIIGLQQELGIKGEKSLATSELLTLVFTSRAFFGEMELPNYYRFPGPVIANRIADIPFDWERLKNQTAPKILISIGTTFDHQFKRDFFTKVIDAFGEGEIFVIVVSDETLFETWPSNFLVQQRVPQLELLPHLDGVVCHAGHNTVSETLSNGLPLVVIPIAYDQSHVAGRVVANGCGVRLNFNRFKAPHLRNAVDEILNYPGYRLAAECIRESFREAGGTATAARWLDQISVNVFQNVFQNG</sequence>
<dbReference type="RefSeq" id="WP_353718428.1">
    <property type="nucleotide sequence ID" value="NZ_CP159289.1"/>
</dbReference>
<evidence type="ECO:0000313" key="3">
    <source>
        <dbReference type="EMBL" id="XCH23102.1"/>
    </source>
</evidence>
<proteinExistence type="predicted"/>
<dbReference type="CDD" id="cd03784">
    <property type="entry name" value="GT1_Gtf-like"/>
    <property type="match status" value="1"/>
</dbReference>
<dbReference type="SUPFAM" id="SSF53756">
    <property type="entry name" value="UDP-Glycosyltransferase/glycogen phosphorylase"/>
    <property type="match status" value="1"/>
</dbReference>
<reference evidence="3" key="1">
    <citation type="submission" date="2024-06" db="EMBL/GenBank/DDBJ databases">
        <title>Sequencing and assembly of the genome of Dyadobacter sp. strain 676, a symbiont of Cyamopsis tetragonoloba.</title>
        <authorList>
            <person name="Guro P."/>
            <person name="Sazanova A."/>
            <person name="Kuznetsova I."/>
            <person name="Belimov A."/>
            <person name="Safronova V."/>
        </authorList>
    </citation>
    <scope>NUCLEOTIDE SEQUENCE</scope>
    <source>
        <strain evidence="3">676</strain>
    </source>
</reference>
<dbReference type="PANTHER" id="PTHR48043:SF145">
    <property type="entry name" value="FI06409P-RELATED"/>
    <property type="match status" value="1"/>
</dbReference>
<dbReference type="EMBL" id="CP159289">
    <property type="protein sequence ID" value="XCH23102.1"/>
    <property type="molecule type" value="Genomic_DNA"/>
</dbReference>
<dbReference type="InterPro" id="IPR050271">
    <property type="entry name" value="UDP-glycosyltransferase"/>
</dbReference>
<organism evidence="3">
    <name type="scientific">Dyadobacter sp. 676</name>
    <dbReference type="NCBI Taxonomy" id="3088362"/>
    <lineage>
        <taxon>Bacteria</taxon>
        <taxon>Pseudomonadati</taxon>
        <taxon>Bacteroidota</taxon>
        <taxon>Cytophagia</taxon>
        <taxon>Cytophagales</taxon>
        <taxon>Spirosomataceae</taxon>
        <taxon>Dyadobacter</taxon>
    </lineage>
</organism>
<evidence type="ECO:0000256" key="2">
    <source>
        <dbReference type="ARBA" id="ARBA00022679"/>
    </source>
</evidence>
<keyword evidence="1" id="KW-0328">Glycosyltransferase</keyword>
<dbReference type="Gene3D" id="3.40.50.2000">
    <property type="entry name" value="Glycogen Phosphorylase B"/>
    <property type="match status" value="2"/>
</dbReference>
<accession>A0AAU8FGU0</accession>
<evidence type="ECO:0000256" key="1">
    <source>
        <dbReference type="ARBA" id="ARBA00022676"/>
    </source>
</evidence>
<dbReference type="InterPro" id="IPR022357">
    <property type="entry name" value="MIP_CS"/>
</dbReference>
<protein>
    <submittedName>
        <fullName evidence="3">Nucleotide disphospho-sugar-binding domain-containing protein</fullName>
    </submittedName>
</protein>
<dbReference type="AlphaFoldDB" id="A0AAU8FGU0"/>
<gene>
    <name evidence="3" type="ORF">ABV298_22615</name>
</gene>
<dbReference type="PROSITE" id="PS00221">
    <property type="entry name" value="MIP"/>
    <property type="match status" value="1"/>
</dbReference>